<gene>
    <name evidence="16" type="ORF">MEBOL_003239</name>
</gene>
<dbReference type="SUPFAM" id="SSF47384">
    <property type="entry name" value="Homodimeric domain of signal transducing histidine kinase"/>
    <property type="match status" value="1"/>
</dbReference>
<comment type="subcellular location">
    <subcellularLocation>
        <location evidence="2">Membrane</location>
        <topology evidence="2">Multi-pass membrane protein</topology>
    </subcellularLocation>
</comment>
<accession>A0A250ID49</accession>
<keyword evidence="11" id="KW-0902">Two-component regulatory system</keyword>
<dbReference type="SMART" id="SM00091">
    <property type="entry name" value="PAS"/>
    <property type="match status" value="2"/>
</dbReference>
<evidence type="ECO:0000256" key="11">
    <source>
        <dbReference type="ARBA" id="ARBA00023012"/>
    </source>
</evidence>
<dbReference type="KEGG" id="mbd:MEBOL_003239"/>
<dbReference type="Pfam" id="PF08447">
    <property type="entry name" value="PAS_3"/>
    <property type="match status" value="1"/>
</dbReference>
<dbReference type="SUPFAM" id="SSF55785">
    <property type="entry name" value="PYP-like sensor domain (PAS domain)"/>
    <property type="match status" value="2"/>
</dbReference>
<evidence type="ECO:0000256" key="1">
    <source>
        <dbReference type="ARBA" id="ARBA00000085"/>
    </source>
</evidence>
<dbReference type="InterPro" id="IPR000014">
    <property type="entry name" value="PAS"/>
</dbReference>
<dbReference type="GO" id="GO:0016020">
    <property type="term" value="C:membrane"/>
    <property type="evidence" value="ECO:0007669"/>
    <property type="project" value="UniProtKB-SubCell"/>
</dbReference>
<keyword evidence="4" id="KW-0597">Phosphoprotein</keyword>
<evidence type="ECO:0000313" key="17">
    <source>
        <dbReference type="Proteomes" id="UP000217289"/>
    </source>
</evidence>
<evidence type="ECO:0000256" key="9">
    <source>
        <dbReference type="ARBA" id="ARBA00022840"/>
    </source>
</evidence>
<dbReference type="PRINTS" id="PR00344">
    <property type="entry name" value="BCTRLSENSOR"/>
</dbReference>
<keyword evidence="6" id="KW-0812">Transmembrane</keyword>
<evidence type="ECO:0000256" key="3">
    <source>
        <dbReference type="ARBA" id="ARBA00012438"/>
    </source>
</evidence>
<dbReference type="AlphaFoldDB" id="A0A250ID49"/>
<dbReference type="InterPro" id="IPR003018">
    <property type="entry name" value="GAF"/>
</dbReference>
<evidence type="ECO:0000259" key="13">
    <source>
        <dbReference type="PROSITE" id="PS50109"/>
    </source>
</evidence>
<dbReference type="FunFam" id="3.30.450.40:FF:000035">
    <property type="entry name" value="PAS sensor protein"/>
    <property type="match status" value="1"/>
</dbReference>
<dbReference type="Pfam" id="PF00512">
    <property type="entry name" value="HisKA"/>
    <property type="match status" value="1"/>
</dbReference>
<dbReference type="NCBIfam" id="TIGR00229">
    <property type="entry name" value="sensory_box"/>
    <property type="match status" value="2"/>
</dbReference>
<protein>
    <recommendedName>
        <fullName evidence="3">histidine kinase</fullName>
        <ecNumber evidence="3">2.7.13.3</ecNumber>
    </recommendedName>
</protein>
<keyword evidence="12" id="KW-0472">Membrane</keyword>
<dbReference type="Proteomes" id="UP000217289">
    <property type="component" value="Chromosome"/>
</dbReference>
<dbReference type="InterPro" id="IPR005467">
    <property type="entry name" value="His_kinase_dom"/>
</dbReference>
<dbReference type="PROSITE" id="PS50112">
    <property type="entry name" value="PAS"/>
    <property type="match status" value="2"/>
</dbReference>
<name>A0A250ID49_9BACT</name>
<dbReference type="InterPro" id="IPR003594">
    <property type="entry name" value="HATPase_dom"/>
</dbReference>
<evidence type="ECO:0000256" key="7">
    <source>
        <dbReference type="ARBA" id="ARBA00022741"/>
    </source>
</evidence>
<dbReference type="GO" id="GO:0007234">
    <property type="term" value="P:osmosensory signaling via phosphorelay pathway"/>
    <property type="evidence" value="ECO:0007669"/>
    <property type="project" value="TreeGrafter"/>
</dbReference>
<dbReference type="EC" id="2.7.13.3" evidence="3"/>
<feature type="domain" description="PAS" evidence="14">
    <location>
        <begin position="56"/>
        <end position="110"/>
    </location>
</feature>
<dbReference type="GO" id="GO:0005524">
    <property type="term" value="F:ATP binding"/>
    <property type="evidence" value="ECO:0007669"/>
    <property type="project" value="UniProtKB-KW"/>
</dbReference>
<evidence type="ECO:0000259" key="15">
    <source>
        <dbReference type="PROSITE" id="PS50113"/>
    </source>
</evidence>
<dbReference type="SUPFAM" id="SSF55781">
    <property type="entry name" value="GAF domain-like"/>
    <property type="match status" value="1"/>
</dbReference>
<dbReference type="Gene3D" id="3.30.450.20">
    <property type="entry name" value="PAS domain"/>
    <property type="match status" value="2"/>
</dbReference>
<dbReference type="Gene3D" id="3.30.450.40">
    <property type="match status" value="1"/>
</dbReference>
<dbReference type="SMART" id="SM00086">
    <property type="entry name" value="PAC"/>
    <property type="match status" value="2"/>
</dbReference>
<dbReference type="InterPro" id="IPR000700">
    <property type="entry name" value="PAS-assoc_C"/>
</dbReference>
<keyword evidence="5" id="KW-0808">Transferase</keyword>
<dbReference type="FunFam" id="3.30.565.10:FF:000006">
    <property type="entry name" value="Sensor histidine kinase WalK"/>
    <property type="match status" value="1"/>
</dbReference>
<keyword evidence="9" id="KW-0067">ATP-binding</keyword>
<feature type="domain" description="Histidine kinase" evidence="13">
    <location>
        <begin position="497"/>
        <end position="713"/>
    </location>
</feature>
<dbReference type="PANTHER" id="PTHR42878">
    <property type="entry name" value="TWO-COMPONENT HISTIDINE KINASE"/>
    <property type="match status" value="1"/>
</dbReference>
<evidence type="ECO:0000256" key="12">
    <source>
        <dbReference type="ARBA" id="ARBA00023136"/>
    </source>
</evidence>
<dbReference type="GO" id="GO:0030295">
    <property type="term" value="F:protein kinase activator activity"/>
    <property type="evidence" value="ECO:0007669"/>
    <property type="project" value="TreeGrafter"/>
</dbReference>
<proteinExistence type="predicted"/>
<evidence type="ECO:0000256" key="5">
    <source>
        <dbReference type="ARBA" id="ARBA00022679"/>
    </source>
</evidence>
<dbReference type="InterPro" id="IPR029016">
    <property type="entry name" value="GAF-like_dom_sf"/>
</dbReference>
<dbReference type="Gene3D" id="3.30.565.10">
    <property type="entry name" value="Histidine kinase-like ATPase, C-terminal domain"/>
    <property type="match status" value="1"/>
</dbReference>
<dbReference type="InterPro" id="IPR050351">
    <property type="entry name" value="BphY/WalK/GraS-like"/>
</dbReference>
<sequence>MVFQRRPFRRLVLASLLLPAAGRRLVALLGLGAWAAGPLRRRQARQRRLERSLRLSEALFQGVVSNAFDAIISVDDAQRITLFNRGAERIFGYSADEVLGQPLDLLIPEEFRSRHRHHVQAFDDRARTARQMGERLTVAGLRKGGEVFPAEASIMRSVVDGMRLLTVMLRDITARSRAEEVLRNSEELFRTAFENAPIGMALVSLEGGFLHANSALCELVGYSRRELLSKTFQDITHPSDLEPDLTNVSRLLEGVLGTYQMEKRYFHKQGHVVSVLLTCSLVRGARGEPLYFVGQIQDISESKRLERALRFLAEAGPRLADSLDPRASLLAVARMAVPSLADWCVVEIIEEDGQVSHLEWVAASEEKSRLLEELFATHPHVSFRQGHLVANVMRTGRPVLLPELSGEVLESTAEDAHHLGLLRQLDPRSLIVVPLLARERILGTVILLISRPECQYDAHDLELAEELARRAGLAIDNAFLHARTEQAIRLRDEVLRVVAHDLRAPLQVVSLSSEVLLRRSAPGERTADQGPLGAIRKAVERANRLIQDLLDVARMEAGHLSVVSGPRETALLLQEAAELHRELAREKSILLSVEVPDGASPILADRDRVLQIFSNLLGNALKFTPNGGRISLRAWPLGDMMCFSVSDTGPGISGEELPHLFEPFWQARKGHKQGAGLGLAIARGLVDAHGGRLWAESEPGLGSTFYFTLPRVMSADEPAAGQLPAS</sequence>
<dbReference type="CDD" id="cd00130">
    <property type="entry name" value="PAS"/>
    <property type="match status" value="2"/>
</dbReference>
<dbReference type="CDD" id="cd16922">
    <property type="entry name" value="HATPase_EvgS-ArcB-TorS-like"/>
    <property type="match status" value="1"/>
</dbReference>
<dbReference type="InterPro" id="IPR036890">
    <property type="entry name" value="HATPase_C_sf"/>
</dbReference>
<evidence type="ECO:0000259" key="14">
    <source>
        <dbReference type="PROSITE" id="PS50112"/>
    </source>
</evidence>
<evidence type="ECO:0000256" key="4">
    <source>
        <dbReference type="ARBA" id="ARBA00022553"/>
    </source>
</evidence>
<dbReference type="CDD" id="cd00082">
    <property type="entry name" value="HisKA"/>
    <property type="match status" value="1"/>
</dbReference>
<organism evidence="16 17">
    <name type="scientific">Melittangium boletus DSM 14713</name>
    <dbReference type="NCBI Taxonomy" id="1294270"/>
    <lineage>
        <taxon>Bacteria</taxon>
        <taxon>Pseudomonadati</taxon>
        <taxon>Myxococcota</taxon>
        <taxon>Myxococcia</taxon>
        <taxon>Myxococcales</taxon>
        <taxon>Cystobacterineae</taxon>
        <taxon>Archangiaceae</taxon>
        <taxon>Melittangium</taxon>
    </lineage>
</organism>
<comment type="catalytic activity">
    <reaction evidence="1">
        <text>ATP + protein L-histidine = ADP + protein N-phospho-L-histidine.</text>
        <dbReference type="EC" id="2.7.13.3"/>
    </reaction>
</comment>
<dbReference type="EMBL" id="CP022163">
    <property type="protein sequence ID" value="ATB29784.1"/>
    <property type="molecule type" value="Genomic_DNA"/>
</dbReference>
<dbReference type="PROSITE" id="PS50109">
    <property type="entry name" value="HIS_KIN"/>
    <property type="match status" value="1"/>
</dbReference>
<dbReference type="InterPro" id="IPR003661">
    <property type="entry name" value="HisK_dim/P_dom"/>
</dbReference>
<evidence type="ECO:0000256" key="8">
    <source>
        <dbReference type="ARBA" id="ARBA00022777"/>
    </source>
</evidence>
<dbReference type="OrthoDB" id="5440058at2"/>
<keyword evidence="8 16" id="KW-0418">Kinase</keyword>
<dbReference type="InterPro" id="IPR035965">
    <property type="entry name" value="PAS-like_dom_sf"/>
</dbReference>
<feature type="domain" description="PAS" evidence="14">
    <location>
        <begin position="185"/>
        <end position="255"/>
    </location>
</feature>
<dbReference type="Pfam" id="PF01590">
    <property type="entry name" value="GAF"/>
    <property type="match status" value="1"/>
</dbReference>
<dbReference type="GO" id="GO:0000156">
    <property type="term" value="F:phosphorelay response regulator activity"/>
    <property type="evidence" value="ECO:0007669"/>
    <property type="project" value="TreeGrafter"/>
</dbReference>
<dbReference type="InterPro" id="IPR004358">
    <property type="entry name" value="Sig_transdc_His_kin-like_C"/>
</dbReference>
<evidence type="ECO:0000256" key="6">
    <source>
        <dbReference type="ARBA" id="ARBA00022692"/>
    </source>
</evidence>
<evidence type="ECO:0000256" key="10">
    <source>
        <dbReference type="ARBA" id="ARBA00022989"/>
    </source>
</evidence>
<dbReference type="SMART" id="SM00387">
    <property type="entry name" value="HATPase_c"/>
    <property type="match status" value="1"/>
</dbReference>
<dbReference type="Pfam" id="PF02518">
    <property type="entry name" value="HATPase_c"/>
    <property type="match status" value="1"/>
</dbReference>
<dbReference type="SMART" id="SM00065">
    <property type="entry name" value="GAF"/>
    <property type="match status" value="1"/>
</dbReference>
<evidence type="ECO:0000256" key="2">
    <source>
        <dbReference type="ARBA" id="ARBA00004141"/>
    </source>
</evidence>
<dbReference type="PROSITE" id="PS50113">
    <property type="entry name" value="PAC"/>
    <property type="match status" value="1"/>
</dbReference>
<keyword evidence="17" id="KW-1185">Reference proteome</keyword>
<dbReference type="Pfam" id="PF13426">
    <property type="entry name" value="PAS_9"/>
    <property type="match status" value="1"/>
</dbReference>
<dbReference type="PANTHER" id="PTHR42878:SF7">
    <property type="entry name" value="SENSOR HISTIDINE KINASE GLRK"/>
    <property type="match status" value="1"/>
</dbReference>
<dbReference type="InterPro" id="IPR036097">
    <property type="entry name" value="HisK_dim/P_sf"/>
</dbReference>
<dbReference type="SMART" id="SM00388">
    <property type="entry name" value="HisKA"/>
    <property type="match status" value="1"/>
</dbReference>
<keyword evidence="10" id="KW-1133">Transmembrane helix</keyword>
<dbReference type="GO" id="GO:0000155">
    <property type="term" value="F:phosphorelay sensor kinase activity"/>
    <property type="evidence" value="ECO:0007669"/>
    <property type="project" value="InterPro"/>
</dbReference>
<dbReference type="Gene3D" id="1.10.287.130">
    <property type="match status" value="1"/>
</dbReference>
<dbReference type="SUPFAM" id="SSF55874">
    <property type="entry name" value="ATPase domain of HSP90 chaperone/DNA topoisomerase II/histidine kinase"/>
    <property type="match status" value="1"/>
</dbReference>
<dbReference type="InterPro" id="IPR001610">
    <property type="entry name" value="PAC"/>
</dbReference>
<reference evidence="16 17" key="1">
    <citation type="submission" date="2017-06" db="EMBL/GenBank/DDBJ databases">
        <authorList>
            <person name="Kim H.J."/>
            <person name="Triplett B.A."/>
        </authorList>
    </citation>
    <scope>NUCLEOTIDE SEQUENCE [LARGE SCALE GENOMIC DNA]</scope>
    <source>
        <strain evidence="16 17">DSM 14713</strain>
    </source>
</reference>
<evidence type="ECO:0000313" key="16">
    <source>
        <dbReference type="EMBL" id="ATB29784.1"/>
    </source>
</evidence>
<feature type="domain" description="PAC" evidence="15">
    <location>
        <begin position="259"/>
        <end position="311"/>
    </location>
</feature>
<dbReference type="RefSeq" id="WP_095978314.1">
    <property type="nucleotide sequence ID" value="NZ_CP022163.1"/>
</dbReference>
<keyword evidence="7" id="KW-0547">Nucleotide-binding</keyword>
<dbReference type="InterPro" id="IPR013655">
    <property type="entry name" value="PAS_fold_3"/>
</dbReference>